<dbReference type="RefSeq" id="WP_420903951.1">
    <property type="nucleotide sequence ID" value="NZ_BAAFGK010000002.1"/>
</dbReference>
<evidence type="ECO:0000256" key="2">
    <source>
        <dbReference type="ARBA" id="ARBA00010637"/>
    </source>
</evidence>
<dbReference type="Pfam" id="PF04612">
    <property type="entry name" value="T2SSM"/>
    <property type="match status" value="1"/>
</dbReference>
<evidence type="ECO:0000256" key="7">
    <source>
        <dbReference type="ARBA" id="ARBA00022927"/>
    </source>
</evidence>
<evidence type="ECO:0000256" key="4">
    <source>
        <dbReference type="ARBA" id="ARBA00022475"/>
    </source>
</evidence>
<sequence>MNARLWLGWPGRWLATLGRRERRLVVGGTLVVAVVLIETFAIEPGLEWLEGRRRFVEGRAETLAQMRRSAAEVARLRDAGGAKGTVGKESLPDESLLSLADRTAKEQGLGAALKRVEPEGEGRVRLWFDKVPFEGLMAWLEGLATRHGARVENITLDREETPGLVRARVGLAWPERPGATRGAGR</sequence>
<evidence type="ECO:0000256" key="1">
    <source>
        <dbReference type="ARBA" id="ARBA00004377"/>
    </source>
</evidence>
<name>A0ABQ0C5R4_9PROT</name>
<comment type="caution">
    <text evidence="10">The sequence shown here is derived from an EMBL/GenBank/DDBJ whole genome shotgun (WGS) entry which is preliminary data.</text>
</comment>
<evidence type="ECO:0000256" key="3">
    <source>
        <dbReference type="ARBA" id="ARBA00022448"/>
    </source>
</evidence>
<evidence type="ECO:0000256" key="5">
    <source>
        <dbReference type="ARBA" id="ARBA00022519"/>
    </source>
</evidence>
<comment type="subcellular location">
    <subcellularLocation>
        <location evidence="1">Cell inner membrane</location>
        <topology evidence="1">Single-pass membrane protein</topology>
    </subcellularLocation>
</comment>
<evidence type="ECO:0000256" key="9">
    <source>
        <dbReference type="ARBA" id="ARBA00023136"/>
    </source>
</evidence>
<accession>A0ABQ0C5R4</accession>
<dbReference type="EMBL" id="BAAFGK010000002">
    <property type="protein sequence ID" value="GAB0056236.1"/>
    <property type="molecule type" value="Genomic_DNA"/>
</dbReference>
<dbReference type="SUPFAM" id="SSF103054">
    <property type="entry name" value="General secretion pathway protein M, EpsM"/>
    <property type="match status" value="1"/>
</dbReference>
<keyword evidence="6" id="KW-0812">Transmembrane</keyword>
<keyword evidence="8" id="KW-1133">Transmembrane helix</keyword>
<keyword evidence="3" id="KW-0813">Transport</keyword>
<reference evidence="10 11" key="1">
    <citation type="submission" date="2024-05" db="EMBL/GenBank/DDBJ databases">
        <authorList>
            <consortium name="Candidatus Magnetaquicoccaceae bacterium FCR-1 genome sequencing consortium"/>
            <person name="Shimoshige H."/>
            <person name="Shimamura S."/>
            <person name="Taoka A."/>
            <person name="Kobayashi H."/>
            <person name="Maekawa T."/>
        </authorList>
    </citation>
    <scope>NUCLEOTIDE SEQUENCE [LARGE SCALE GENOMIC DNA]</scope>
    <source>
        <strain evidence="10 11">FCR-1</strain>
    </source>
</reference>
<dbReference type="InterPro" id="IPR023229">
    <property type="entry name" value="T2SS_M_periplasmic_sf"/>
</dbReference>
<reference evidence="10 11" key="2">
    <citation type="submission" date="2024-09" db="EMBL/GenBank/DDBJ databases">
        <title>Draft genome sequence of Candidatus Magnetaquicoccaceae bacterium FCR-1.</title>
        <authorList>
            <person name="Shimoshige H."/>
            <person name="Shimamura S."/>
            <person name="Taoka A."/>
            <person name="Kobayashi H."/>
            <person name="Maekawa T."/>
        </authorList>
    </citation>
    <scope>NUCLEOTIDE SEQUENCE [LARGE SCALE GENOMIC DNA]</scope>
    <source>
        <strain evidence="10 11">FCR-1</strain>
    </source>
</reference>
<evidence type="ECO:0000313" key="11">
    <source>
        <dbReference type="Proteomes" id="UP001628193"/>
    </source>
</evidence>
<keyword evidence="5" id="KW-0997">Cell inner membrane</keyword>
<gene>
    <name evidence="10" type="ORF">SIID45300_00541</name>
</gene>
<evidence type="ECO:0000256" key="8">
    <source>
        <dbReference type="ARBA" id="ARBA00022989"/>
    </source>
</evidence>
<protein>
    <recommendedName>
        <fullName evidence="12">General secretion pathway protein M</fullName>
    </recommendedName>
</protein>
<dbReference type="InterPro" id="IPR007690">
    <property type="entry name" value="T2SS_GspM"/>
</dbReference>
<dbReference type="Gene3D" id="3.30.1360.100">
    <property type="entry name" value="General secretion pathway protein M, EpsM"/>
    <property type="match status" value="1"/>
</dbReference>
<dbReference type="Proteomes" id="UP001628193">
    <property type="component" value="Unassembled WGS sequence"/>
</dbReference>
<evidence type="ECO:0000256" key="6">
    <source>
        <dbReference type="ARBA" id="ARBA00022692"/>
    </source>
</evidence>
<keyword evidence="4" id="KW-1003">Cell membrane</keyword>
<organism evidence="10 11">
    <name type="scientific">Candidatus Magnetaquiglobus chichijimensis</name>
    <dbReference type="NCBI Taxonomy" id="3141448"/>
    <lineage>
        <taxon>Bacteria</taxon>
        <taxon>Pseudomonadati</taxon>
        <taxon>Pseudomonadota</taxon>
        <taxon>Magnetococcia</taxon>
        <taxon>Magnetococcales</taxon>
        <taxon>Candidatus Magnetaquicoccaceae</taxon>
        <taxon>Candidatus Magnetaquiglobus</taxon>
    </lineage>
</organism>
<evidence type="ECO:0000313" key="10">
    <source>
        <dbReference type="EMBL" id="GAB0056236.1"/>
    </source>
</evidence>
<comment type="similarity">
    <text evidence="2">Belongs to the GSP M family.</text>
</comment>
<evidence type="ECO:0008006" key="12">
    <source>
        <dbReference type="Google" id="ProtNLM"/>
    </source>
</evidence>
<keyword evidence="9" id="KW-0472">Membrane</keyword>
<proteinExistence type="inferred from homology"/>
<keyword evidence="7" id="KW-0653">Protein transport</keyword>
<keyword evidence="11" id="KW-1185">Reference proteome</keyword>